<evidence type="ECO:0000256" key="1">
    <source>
        <dbReference type="SAM" id="MobiDB-lite"/>
    </source>
</evidence>
<evidence type="ECO:0000313" key="3">
    <source>
        <dbReference type="Proteomes" id="UP000443843"/>
    </source>
</evidence>
<dbReference type="RefSeq" id="WP_160382194.1">
    <property type="nucleotide sequence ID" value="NZ_WNXQ01000003.1"/>
</dbReference>
<proteinExistence type="predicted"/>
<accession>A0A844WCJ9</accession>
<reference evidence="2 3" key="1">
    <citation type="submission" date="2019-11" db="EMBL/GenBank/DDBJ databases">
        <title>Pseudooceanicola pacifica sp. nov., isolated from deep-sea sediment of the Pacific Ocean.</title>
        <authorList>
            <person name="Lyu L."/>
        </authorList>
    </citation>
    <scope>NUCLEOTIDE SEQUENCE [LARGE SCALE GENOMIC DNA]</scope>
    <source>
        <strain evidence="2 3">216_PA32_1</strain>
    </source>
</reference>
<feature type="region of interest" description="Disordered" evidence="1">
    <location>
        <begin position="1"/>
        <end position="55"/>
    </location>
</feature>
<sequence length="55" mass="5641">MAQTTASLVGSELPAARGIADDADDGNEDGDQMVSDQRLGRSENIGHGASPIMPD</sequence>
<evidence type="ECO:0000313" key="2">
    <source>
        <dbReference type="EMBL" id="MWB77942.1"/>
    </source>
</evidence>
<dbReference type="EMBL" id="WNXQ01000003">
    <property type="protein sequence ID" value="MWB77942.1"/>
    <property type="molecule type" value="Genomic_DNA"/>
</dbReference>
<feature type="compositionally biased region" description="Acidic residues" evidence="1">
    <location>
        <begin position="21"/>
        <end position="31"/>
    </location>
</feature>
<gene>
    <name evidence="2" type="ORF">GLS40_07905</name>
</gene>
<protein>
    <submittedName>
        <fullName evidence="2">Uncharacterized protein</fullName>
    </submittedName>
</protein>
<comment type="caution">
    <text evidence="2">The sequence shown here is derived from an EMBL/GenBank/DDBJ whole genome shotgun (WGS) entry which is preliminary data.</text>
</comment>
<dbReference type="AlphaFoldDB" id="A0A844WCJ9"/>
<name>A0A844WCJ9_9RHOB</name>
<dbReference type="Proteomes" id="UP000443843">
    <property type="component" value="Unassembled WGS sequence"/>
</dbReference>
<keyword evidence="3" id="KW-1185">Reference proteome</keyword>
<organism evidence="2 3">
    <name type="scientific">Pseudooceanicola pacificus</name>
    <dbReference type="NCBI Taxonomy" id="2676438"/>
    <lineage>
        <taxon>Bacteria</taxon>
        <taxon>Pseudomonadati</taxon>
        <taxon>Pseudomonadota</taxon>
        <taxon>Alphaproteobacteria</taxon>
        <taxon>Rhodobacterales</taxon>
        <taxon>Paracoccaceae</taxon>
        <taxon>Pseudooceanicola</taxon>
    </lineage>
</organism>